<keyword evidence="8" id="KW-0407">Ion channel</keyword>
<keyword evidence="4" id="KW-0812">Transmembrane</keyword>
<evidence type="ECO:0000256" key="4">
    <source>
        <dbReference type="ARBA" id="ARBA00022692"/>
    </source>
</evidence>
<proteinExistence type="predicted"/>
<keyword evidence="3" id="KW-1003">Cell membrane</keyword>
<dbReference type="InterPro" id="IPR000990">
    <property type="entry name" value="Innexin"/>
</dbReference>
<dbReference type="GO" id="GO:0034220">
    <property type="term" value="P:monoatomic ion transmembrane transport"/>
    <property type="evidence" value="ECO:0007669"/>
    <property type="project" value="UniProtKB-KW"/>
</dbReference>
<dbReference type="Pfam" id="PF00876">
    <property type="entry name" value="Innexin"/>
    <property type="match status" value="1"/>
</dbReference>
<evidence type="ECO:0000313" key="9">
    <source>
        <dbReference type="EMBL" id="RNA27402.1"/>
    </source>
</evidence>
<evidence type="ECO:0000256" key="1">
    <source>
        <dbReference type="ARBA" id="ARBA00004651"/>
    </source>
</evidence>
<evidence type="ECO:0000256" key="8">
    <source>
        <dbReference type="ARBA" id="ARBA00023303"/>
    </source>
</evidence>
<evidence type="ECO:0000256" key="6">
    <source>
        <dbReference type="ARBA" id="ARBA00023065"/>
    </source>
</evidence>
<name>A0A3M7RV80_BRAPC</name>
<dbReference type="PANTHER" id="PTHR11893:SF36">
    <property type="entry name" value="INNEXIN-5"/>
    <property type="match status" value="1"/>
</dbReference>
<dbReference type="OrthoDB" id="5867527at2759"/>
<dbReference type="Proteomes" id="UP000276133">
    <property type="component" value="Unassembled WGS sequence"/>
</dbReference>
<evidence type="ECO:0000256" key="5">
    <source>
        <dbReference type="ARBA" id="ARBA00022989"/>
    </source>
</evidence>
<evidence type="ECO:0000256" key="7">
    <source>
        <dbReference type="ARBA" id="ARBA00023136"/>
    </source>
</evidence>
<dbReference type="AlphaFoldDB" id="A0A3M7RV80"/>
<reference evidence="9 10" key="1">
    <citation type="journal article" date="2018" name="Sci. Rep.">
        <title>Genomic signatures of local adaptation to the degree of environmental predictability in rotifers.</title>
        <authorList>
            <person name="Franch-Gras L."/>
            <person name="Hahn C."/>
            <person name="Garcia-Roger E.M."/>
            <person name="Carmona M.J."/>
            <person name="Serra M."/>
            <person name="Gomez A."/>
        </authorList>
    </citation>
    <scope>NUCLEOTIDE SEQUENCE [LARGE SCALE GENOMIC DNA]</scope>
    <source>
        <strain evidence="9">HYR1</strain>
    </source>
</reference>
<evidence type="ECO:0000256" key="2">
    <source>
        <dbReference type="ARBA" id="ARBA00022448"/>
    </source>
</evidence>
<keyword evidence="10" id="KW-1185">Reference proteome</keyword>
<comment type="subcellular location">
    <subcellularLocation>
        <location evidence="1">Cell membrane</location>
        <topology evidence="1">Multi-pass membrane protein</topology>
    </subcellularLocation>
</comment>
<dbReference type="PANTHER" id="PTHR11893">
    <property type="entry name" value="INNEXIN"/>
    <property type="match status" value="1"/>
</dbReference>
<dbReference type="STRING" id="10195.A0A3M7RV80"/>
<organism evidence="9 10">
    <name type="scientific">Brachionus plicatilis</name>
    <name type="common">Marine rotifer</name>
    <name type="synonym">Brachionus muelleri</name>
    <dbReference type="NCBI Taxonomy" id="10195"/>
    <lineage>
        <taxon>Eukaryota</taxon>
        <taxon>Metazoa</taxon>
        <taxon>Spiralia</taxon>
        <taxon>Gnathifera</taxon>
        <taxon>Rotifera</taxon>
        <taxon>Eurotatoria</taxon>
        <taxon>Monogononta</taxon>
        <taxon>Pseudotrocha</taxon>
        <taxon>Ploima</taxon>
        <taxon>Brachionidae</taxon>
        <taxon>Brachionus</taxon>
    </lineage>
</organism>
<keyword evidence="7" id="KW-0472">Membrane</keyword>
<keyword evidence="6" id="KW-0406">Ion transport</keyword>
<dbReference type="EMBL" id="REGN01002547">
    <property type="protein sequence ID" value="RNA27402.1"/>
    <property type="molecule type" value="Genomic_DNA"/>
</dbReference>
<sequence>MDILSVVTRFPILVFGVERHDDDFADRINYKYTVAVLVIFAIIVTNRQFGTKQIHCWIPAYFTNSREPNFWTALTFEKELMTKIISNKISVLQSRDMFIKRDLKARNLLTLKN</sequence>
<evidence type="ECO:0000313" key="10">
    <source>
        <dbReference type="Proteomes" id="UP000276133"/>
    </source>
</evidence>
<keyword evidence="5" id="KW-1133">Transmembrane helix</keyword>
<dbReference type="GO" id="GO:0005886">
    <property type="term" value="C:plasma membrane"/>
    <property type="evidence" value="ECO:0007669"/>
    <property type="project" value="UniProtKB-SubCell"/>
</dbReference>
<evidence type="ECO:0000256" key="3">
    <source>
        <dbReference type="ARBA" id="ARBA00022475"/>
    </source>
</evidence>
<comment type="caution">
    <text evidence="9">The sequence shown here is derived from an EMBL/GenBank/DDBJ whole genome shotgun (WGS) entry which is preliminary data.</text>
</comment>
<gene>
    <name evidence="9" type="ORF">BpHYR1_024984</name>
</gene>
<protein>
    <submittedName>
        <fullName evidence="9">Innexin family</fullName>
    </submittedName>
</protein>
<keyword evidence="2" id="KW-0813">Transport</keyword>
<accession>A0A3M7RV80</accession>